<accession>A0A8H2Y227</accession>
<keyword evidence="1" id="KW-0732">Signal</keyword>
<feature type="chain" id="PRO_5034970905" description="Vacuolar protein sorting-associated protein TDA6" evidence="1">
    <location>
        <begin position="23"/>
        <end position="581"/>
    </location>
</feature>
<evidence type="ECO:0000256" key="1">
    <source>
        <dbReference type="SAM" id="SignalP"/>
    </source>
</evidence>
<name>A0A8H2Y227_9AGAM</name>
<gene>
    <name evidence="2" type="ORF">RDB_LOCUS26518</name>
</gene>
<dbReference type="InterPro" id="IPR009291">
    <property type="entry name" value="Vps62"/>
</dbReference>
<evidence type="ECO:0000313" key="2">
    <source>
        <dbReference type="EMBL" id="CAE6438483.1"/>
    </source>
</evidence>
<sequence length="581" mass="64673">MHWRSLLLLALKSFSSRITTRATQTSGDLPEYALVYAPIVHLWSQEEFWPSDPDIHLQHVTAKHNDFSNDTTAPYPLTIANLNYPGSNEDTYLTGNDNIENEPEWLRSTYGRPNTVGKSVAPSAIIIVDKDEAIGTGYVDVFYPFFYSYNRGNRYNGSVYGDHVGDWENIMIRFLNGSPQSVHYSQHSDGPAYTYAATPKYGLRPIAYSAGGSHANYATVGAHNHSANFGYLTDHADGGPMWDITLNYVAYWYSTEKGFVGATHNRVSSSWLEFIASGDLPEYALTYAPIVHLWTQEEFWPSDPTIHLQHVTSKHSDFSNDTAAPYPLTVANLNYPGSSEDTYLTGNDDVETEPEWLRSTYGKPNPIGKSMAPSAIIVVDKGKVIGSGYVDVFYPFFYSYNRGNRYNGSVYGDHVGDWENIMIRFFNGNPQSVHYSQHSDGPAYTYTATPKIGLRPIAYSAGGSHANYATMGAHNHSANFGYLTDHADAGPVWDITLNYVAYWYSTEKGFVGVTGNDVSGSWLEFIGHWGDKQYPDSDPRQHSLQGQYRYTSGPPGPIGHNLMRTTLCQYSDCPAQESLGA</sequence>
<dbReference type="EMBL" id="CAJMWZ010001589">
    <property type="protein sequence ID" value="CAE6438483.1"/>
    <property type="molecule type" value="Genomic_DNA"/>
</dbReference>
<protein>
    <recommendedName>
        <fullName evidence="4">Vacuolar protein sorting-associated protein TDA6</fullName>
    </recommendedName>
</protein>
<reference evidence="2" key="1">
    <citation type="submission" date="2021-01" db="EMBL/GenBank/DDBJ databases">
        <authorList>
            <person name="Kaushik A."/>
        </authorList>
    </citation>
    <scope>NUCLEOTIDE SEQUENCE</scope>
    <source>
        <strain evidence="2">Type strain: AG8-Rh-89/</strain>
    </source>
</reference>
<evidence type="ECO:0008006" key="4">
    <source>
        <dbReference type="Google" id="ProtNLM"/>
    </source>
</evidence>
<dbReference type="AlphaFoldDB" id="A0A8H2Y227"/>
<comment type="caution">
    <text evidence="2">The sequence shown here is derived from an EMBL/GenBank/DDBJ whole genome shotgun (WGS) entry which is preliminary data.</text>
</comment>
<organism evidence="2 3">
    <name type="scientific">Rhizoctonia solani</name>
    <dbReference type="NCBI Taxonomy" id="456999"/>
    <lineage>
        <taxon>Eukaryota</taxon>
        <taxon>Fungi</taxon>
        <taxon>Dikarya</taxon>
        <taxon>Basidiomycota</taxon>
        <taxon>Agaricomycotina</taxon>
        <taxon>Agaricomycetes</taxon>
        <taxon>Cantharellales</taxon>
        <taxon>Ceratobasidiaceae</taxon>
        <taxon>Rhizoctonia</taxon>
    </lineage>
</organism>
<proteinExistence type="predicted"/>
<dbReference type="PANTHER" id="PTHR48174:SF5">
    <property type="entry name" value="VACUOLAR PROTEIN SORTING-ASSOCIATED PROTEIN 62"/>
    <property type="match status" value="1"/>
</dbReference>
<dbReference type="Proteomes" id="UP000663850">
    <property type="component" value="Unassembled WGS sequence"/>
</dbReference>
<dbReference type="PANTHER" id="PTHR48174">
    <property type="entry name" value="DUF946 FAMILY PROTEIN"/>
    <property type="match status" value="1"/>
</dbReference>
<evidence type="ECO:0000313" key="3">
    <source>
        <dbReference type="Proteomes" id="UP000663850"/>
    </source>
</evidence>
<feature type="signal peptide" evidence="1">
    <location>
        <begin position="1"/>
        <end position="22"/>
    </location>
</feature>
<dbReference type="Pfam" id="PF06101">
    <property type="entry name" value="Vps62"/>
    <property type="match status" value="2"/>
</dbReference>